<reference evidence="1" key="2">
    <citation type="submission" date="2023-06" db="EMBL/GenBank/DDBJ databases">
        <authorList>
            <person name="Ma L."/>
            <person name="Liu K.-W."/>
            <person name="Li Z."/>
            <person name="Hsiao Y.-Y."/>
            <person name="Qi Y."/>
            <person name="Fu T."/>
            <person name="Tang G."/>
            <person name="Zhang D."/>
            <person name="Sun W.-H."/>
            <person name="Liu D.-K."/>
            <person name="Li Y."/>
            <person name="Chen G.-Z."/>
            <person name="Liu X.-D."/>
            <person name="Liao X.-Y."/>
            <person name="Jiang Y.-T."/>
            <person name="Yu X."/>
            <person name="Hao Y."/>
            <person name="Huang J."/>
            <person name="Zhao X.-W."/>
            <person name="Ke S."/>
            <person name="Chen Y.-Y."/>
            <person name="Wu W.-L."/>
            <person name="Hsu J.-L."/>
            <person name="Lin Y.-F."/>
            <person name="Huang M.-D."/>
            <person name="Li C.-Y."/>
            <person name="Huang L."/>
            <person name="Wang Z.-W."/>
            <person name="Zhao X."/>
            <person name="Zhong W.-Y."/>
            <person name="Peng D.-H."/>
            <person name="Ahmad S."/>
            <person name="Lan S."/>
            <person name="Zhang J.-S."/>
            <person name="Tsai W.-C."/>
            <person name="Van De Peer Y."/>
            <person name="Liu Z.-J."/>
        </authorList>
    </citation>
    <scope>NUCLEOTIDE SEQUENCE</scope>
    <source>
        <strain evidence="1">SCP</strain>
        <tissue evidence="1">Leaves</tissue>
    </source>
</reference>
<name>A0AAV9BLM9_ACOGR</name>
<gene>
    <name evidence="1" type="ORF">QJS04_geneDACA014472</name>
</gene>
<proteinExistence type="predicted"/>
<evidence type="ECO:0000313" key="1">
    <source>
        <dbReference type="EMBL" id="KAK1277575.1"/>
    </source>
</evidence>
<dbReference type="Proteomes" id="UP001179952">
    <property type="component" value="Unassembled WGS sequence"/>
</dbReference>
<dbReference type="AlphaFoldDB" id="A0AAV9BLM9"/>
<organism evidence="1 2">
    <name type="scientific">Acorus gramineus</name>
    <name type="common">Dwarf sweet flag</name>
    <dbReference type="NCBI Taxonomy" id="55184"/>
    <lineage>
        <taxon>Eukaryota</taxon>
        <taxon>Viridiplantae</taxon>
        <taxon>Streptophyta</taxon>
        <taxon>Embryophyta</taxon>
        <taxon>Tracheophyta</taxon>
        <taxon>Spermatophyta</taxon>
        <taxon>Magnoliopsida</taxon>
        <taxon>Liliopsida</taxon>
        <taxon>Acoraceae</taxon>
        <taxon>Acorus</taxon>
    </lineage>
</organism>
<comment type="caution">
    <text evidence="1">The sequence shown here is derived from an EMBL/GenBank/DDBJ whole genome shotgun (WGS) entry which is preliminary data.</text>
</comment>
<reference evidence="1" key="1">
    <citation type="journal article" date="2023" name="Nat. Commun.">
        <title>Diploid and tetraploid genomes of Acorus and the evolution of monocots.</title>
        <authorList>
            <person name="Ma L."/>
            <person name="Liu K.W."/>
            <person name="Li Z."/>
            <person name="Hsiao Y.Y."/>
            <person name="Qi Y."/>
            <person name="Fu T."/>
            <person name="Tang G.D."/>
            <person name="Zhang D."/>
            <person name="Sun W.H."/>
            <person name="Liu D.K."/>
            <person name="Li Y."/>
            <person name="Chen G.Z."/>
            <person name="Liu X.D."/>
            <person name="Liao X.Y."/>
            <person name="Jiang Y.T."/>
            <person name="Yu X."/>
            <person name="Hao Y."/>
            <person name="Huang J."/>
            <person name="Zhao X.W."/>
            <person name="Ke S."/>
            <person name="Chen Y.Y."/>
            <person name="Wu W.L."/>
            <person name="Hsu J.L."/>
            <person name="Lin Y.F."/>
            <person name="Huang M.D."/>
            <person name="Li C.Y."/>
            <person name="Huang L."/>
            <person name="Wang Z.W."/>
            <person name="Zhao X."/>
            <person name="Zhong W.Y."/>
            <person name="Peng D.H."/>
            <person name="Ahmad S."/>
            <person name="Lan S."/>
            <person name="Zhang J.S."/>
            <person name="Tsai W.C."/>
            <person name="Van de Peer Y."/>
            <person name="Liu Z.J."/>
        </authorList>
    </citation>
    <scope>NUCLEOTIDE SEQUENCE</scope>
    <source>
        <strain evidence="1">SCP</strain>
    </source>
</reference>
<sequence length="91" mass="10199">MDLKPGSTVATTTLRRVQGLLNLSPTLEFAEDSPDLLVASVAVKINHPFHHFDVIKLDGFHIFDMVKQDRERNPQLLMTLTGVEAMEDLIV</sequence>
<protein>
    <submittedName>
        <fullName evidence="1">Uncharacterized protein</fullName>
    </submittedName>
</protein>
<keyword evidence="2" id="KW-1185">Reference proteome</keyword>
<evidence type="ECO:0000313" key="2">
    <source>
        <dbReference type="Proteomes" id="UP001179952"/>
    </source>
</evidence>
<dbReference type="EMBL" id="JAUJYN010000002">
    <property type="protein sequence ID" value="KAK1277575.1"/>
    <property type="molecule type" value="Genomic_DNA"/>
</dbReference>
<accession>A0AAV9BLM9</accession>